<dbReference type="GO" id="GO:0003713">
    <property type="term" value="F:transcription coactivator activity"/>
    <property type="evidence" value="ECO:0007669"/>
    <property type="project" value="TreeGrafter"/>
</dbReference>
<feature type="compositionally biased region" description="Low complexity" evidence="7">
    <location>
        <begin position="491"/>
        <end position="506"/>
    </location>
</feature>
<evidence type="ECO:0000256" key="2">
    <source>
        <dbReference type="ARBA" id="ARBA00007688"/>
    </source>
</evidence>
<dbReference type="FunFam" id="1.25.40.770:FF:000001">
    <property type="entry name" value="Transcription initiation factor TFIID subunit 6"/>
    <property type="match status" value="1"/>
</dbReference>
<sequence length="559" mass="62559">MSEDKNLIKNLEIKSYGTQLSQESIKVIAESIGISTLSDLAAKELADDISYKLKQIIQDGQKFMHHAKRTRFCLADVDESLKIRNIEPQYGFVSKDFIPFRFASGGGRELHFQEEKELELTDVLISAPPKAPLEVSLRTHWLCVDGIQPTIPENPPPLSKELQAQDSVNPVKKLEKTDLKDTSGKPAIKAHKLKTHETVHVKQLATHELSVEQQFYYKEITEACVGADEGRRAEALQSLASDPGIHEMLPRMCTFIAEGVKVNVVQNNLAILIYLMRMVRALLDNPALYLEKYLHELIPSVSTCIVSKQLCQRPELDNHWALRDFAAKLMAQICKNFNTSTNNLQTRVTRLFSTALQNDKVPLSSLYGAIEGLSEMGQEVIKVFIIPRLKFISERVCNMQGPDISNTERNAAGHIRMCLSKVCAPVLKTMRSTPDVLEDYKRDFGFLGPALHQSVIKARQTPSSTTTTSTTSAISVPSVAPRVSSQPIHRQMTQQQPQQQQQQNQQKFYIKPSSPATTSNIVKIQSSQKIFIQSSPKTVYVTNPSSGSNPQIDDLSHLE</sequence>
<feature type="compositionally biased region" description="Low complexity" evidence="7">
    <location>
        <begin position="461"/>
        <end position="480"/>
    </location>
</feature>
<feature type="compositionally biased region" description="Polar residues" evidence="7">
    <location>
        <begin position="540"/>
        <end position="551"/>
    </location>
</feature>
<dbReference type="STRING" id="568069.A0A1J1ICX7"/>
<dbReference type="CDD" id="cd22931">
    <property type="entry name" value="HFD_TAF6"/>
    <property type="match status" value="1"/>
</dbReference>
<reference evidence="9 10" key="1">
    <citation type="submission" date="2015-04" db="EMBL/GenBank/DDBJ databases">
        <authorList>
            <person name="Syromyatnikov M.Y."/>
            <person name="Popov V.N."/>
        </authorList>
    </citation>
    <scope>NUCLEOTIDE SEQUENCE [LARGE SCALE GENOMIC DNA]</scope>
</reference>
<evidence type="ECO:0000256" key="1">
    <source>
        <dbReference type="ARBA" id="ARBA00004123"/>
    </source>
</evidence>
<dbReference type="GO" id="GO:0046982">
    <property type="term" value="F:protein heterodimerization activity"/>
    <property type="evidence" value="ECO:0007669"/>
    <property type="project" value="InterPro"/>
</dbReference>
<evidence type="ECO:0000256" key="3">
    <source>
        <dbReference type="ARBA" id="ARBA00023015"/>
    </source>
</evidence>
<keyword evidence="10" id="KW-1185">Reference proteome</keyword>
<evidence type="ECO:0000256" key="5">
    <source>
        <dbReference type="ARBA" id="ARBA00023242"/>
    </source>
</evidence>
<feature type="region of interest" description="Disordered" evidence="7">
    <location>
        <begin position="538"/>
        <end position="559"/>
    </location>
</feature>
<feature type="region of interest" description="Disordered" evidence="7">
    <location>
        <begin position="457"/>
        <end position="507"/>
    </location>
</feature>
<dbReference type="InterPro" id="IPR004823">
    <property type="entry name" value="TAF_TATA-bd_Histone-like_dom"/>
</dbReference>
<evidence type="ECO:0000256" key="6">
    <source>
        <dbReference type="ARBA" id="ARBA00040091"/>
    </source>
</evidence>
<accession>A0A1J1ICX7</accession>
<keyword evidence="3" id="KW-0805">Transcription regulation</keyword>
<dbReference type="SUPFAM" id="SSF47113">
    <property type="entry name" value="Histone-fold"/>
    <property type="match status" value="1"/>
</dbReference>
<dbReference type="OrthoDB" id="361039at2759"/>
<keyword evidence="4" id="KW-0804">Transcription</keyword>
<evidence type="ECO:0000256" key="4">
    <source>
        <dbReference type="ARBA" id="ARBA00023163"/>
    </source>
</evidence>
<dbReference type="CDD" id="cd08050">
    <property type="entry name" value="TAF6C"/>
    <property type="match status" value="1"/>
</dbReference>
<dbReference type="GO" id="GO:0005669">
    <property type="term" value="C:transcription factor TFIID complex"/>
    <property type="evidence" value="ECO:0007669"/>
    <property type="project" value="InterPro"/>
</dbReference>
<feature type="domain" description="TATA box binding protein associated factor (TAF) histone-like fold" evidence="8">
    <location>
        <begin position="18"/>
        <end position="82"/>
    </location>
</feature>
<evidence type="ECO:0000256" key="7">
    <source>
        <dbReference type="SAM" id="MobiDB-lite"/>
    </source>
</evidence>
<evidence type="ECO:0000259" key="8">
    <source>
        <dbReference type="SMART" id="SM00803"/>
    </source>
</evidence>
<dbReference type="AlphaFoldDB" id="A0A1J1ICX7"/>
<dbReference type="GO" id="GO:0046695">
    <property type="term" value="C:SLIK (SAGA-like) complex"/>
    <property type="evidence" value="ECO:0007669"/>
    <property type="project" value="InterPro"/>
</dbReference>
<proteinExistence type="inferred from homology"/>
<comment type="similarity">
    <text evidence="2">Belongs to the TAF6 family.</text>
</comment>
<dbReference type="InterPro" id="IPR011442">
    <property type="entry name" value="TAF6_C"/>
</dbReference>
<dbReference type="InterPro" id="IPR016024">
    <property type="entry name" value="ARM-type_fold"/>
</dbReference>
<dbReference type="PANTHER" id="PTHR10221">
    <property type="entry name" value="TRANSCRIPTION INITIATION FACTOR TFIID SUBUNIT 6"/>
    <property type="match status" value="1"/>
</dbReference>
<dbReference type="SUPFAM" id="SSF48371">
    <property type="entry name" value="ARM repeat"/>
    <property type="match status" value="1"/>
</dbReference>
<organism evidence="9 10">
    <name type="scientific">Clunio marinus</name>
    <dbReference type="NCBI Taxonomy" id="568069"/>
    <lineage>
        <taxon>Eukaryota</taxon>
        <taxon>Metazoa</taxon>
        <taxon>Ecdysozoa</taxon>
        <taxon>Arthropoda</taxon>
        <taxon>Hexapoda</taxon>
        <taxon>Insecta</taxon>
        <taxon>Pterygota</taxon>
        <taxon>Neoptera</taxon>
        <taxon>Endopterygota</taxon>
        <taxon>Diptera</taxon>
        <taxon>Nematocera</taxon>
        <taxon>Chironomoidea</taxon>
        <taxon>Chironomidae</taxon>
        <taxon>Clunio</taxon>
    </lineage>
</organism>
<evidence type="ECO:0000313" key="9">
    <source>
        <dbReference type="EMBL" id="CRK98088.1"/>
    </source>
</evidence>
<dbReference type="GO" id="GO:0016251">
    <property type="term" value="F:RNA polymerase II general transcription initiation factor activity"/>
    <property type="evidence" value="ECO:0007669"/>
    <property type="project" value="InterPro"/>
</dbReference>
<dbReference type="InterPro" id="IPR037796">
    <property type="entry name" value="TAF6"/>
</dbReference>
<dbReference type="Proteomes" id="UP000183832">
    <property type="component" value="Unassembled WGS sequence"/>
</dbReference>
<dbReference type="InterPro" id="IPR009072">
    <property type="entry name" value="Histone-fold"/>
</dbReference>
<dbReference type="Pfam" id="PF07571">
    <property type="entry name" value="TAF6_C"/>
    <property type="match status" value="1"/>
</dbReference>
<name>A0A1J1ICX7_9DIPT</name>
<dbReference type="PANTHER" id="PTHR10221:SF9">
    <property type="entry name" value="TRANSCRIPTION INITIATION FACTOR TFIID SUBUNIT 6"/>
    <property type="match status" value="1"/>
</dbReference>
<dbReference type="Gene3D" id="1.10.20.10">
    <property type="entry name" value="Histone, subunit A"/>
    <property type="match status" value="1"/>
</dbReference>
<keyword evidence="5" id="KW-0539">Nucleus</keyword>
<dbReference type="InterPro" id="IPR046344">
    <property type="entry name" value="TAF6_C_sf"/>
</dbReference>
<dbReference type="SMART" id="SM00803">
    <property type="entry name" value="TAF"/>
    <property type="match status" value="1"/>
</dbReference>
<dbReference type="Pfam" id="PF02969">
    <property type="entry name" value="TAF"/>
    <property type="match status" value="1"/>
</dbReference>
<comment type="subcellular location">
    <subcellularLocation>
        <location evidence="1">Nucleus</location>
    </subcellularLocation>
</comment>
<gene>
    <name evidence="9" type="ORF">CLUMA_CG011456</name>
</gene>
<dbReference type="GO" id="GO:0051123">
    <property type="term" value="P:RNA polymerase II preinitiation complex assembly"/>
    <property type="evidence" value="ECO:0007669"/>
    <property type="project" value="TreeGrafter"/>
</dbReference>
<evidence type="ECO:0000313" key="10">
    <source>
        <dbReference type="Proteomes" id="UP000183832"/>
    </source>
</evidence>
<dbReference type="GO" id="GO:0000124">
    <property type="term" value="C:SAGA complex"/>
    <property type="evidence" value="ECO:0007669"/>
    <property type="project" value="InterPro"/>
</dbReference>
<protein>
    <recommendedName>
        <fullName evidence="6">Transcription initiation factor TFIID subunit 6</fullName>
    </recommendedName>
</protein>
<dbReference type="Gene3D" id="1.25.40.770">
    <property type="entry name" value="TAF6, C-terminal HEAT repeat domain"/>
    <property type="match status" value="1"/>
</dbReference>
<dbReference type="FunFam" id="1.10.20.10:FF:000030">
    <property type="entry name" value="Transcription initiation factor TFIID subunit 6"/>
    <property type="match status" value="1"/>
</dbReference>
<dbReference type="EMBL" id="CVRI01000047">
    <property type="protein sequence ID" value="CRK98088.1"/>
    <property type="molecule type" value="Genomic_DNA"/>
</dbReference>